<dbReference type="InterPro" id="IPR011701">
    <property type="entry name" value="MFS"/>
</dbReference>
<feature type="transmembrane region" description="Helical" evidence="7">
    <location>
        <begin position="371"/>
        <end position="389"/>
    </location>
</feature>
<evidence type="ECO:0000313" key="10">
    <source>
        <dbReference type="Proteomes" id="UP001203004"/>
    </source>
</evidence>
<evidence type="ECO:0000256" key="5">
    <source>
        <dbReference type="ARBA" id="ARBA00022989"/>
    </source>
</evidence>
<evidence type="ECO:0000256" key="6">
    <source>
        <dbReference type="ARBA" id="ARBA00023136"/>
    </source>
</evidence>
<dbReference type="PROSITE" id="PS50850">
    <property type="entry name" value="MFS"/>
    <property type="match status" value="1"/>
</dbReference>
<feature type="transmembrane region" description="Helical" evidence="7">
    <location>
        <begin position="275"/>
        <end position="296"/>
    </location>
</feature>
<feature type="domain" description="Major facilitator superfamily (MFS) profile" evidence="8">
    <location>
        <begin position="28"/>
        <end position="420"/>
    </location>
</feature>
<accession>A0ABT0MAI5</accession>
<feature type="transmembrane region" description="Helical" evidence="7">
    <location>
        <begin position="31"/>
        <end position="54"/>
    </location>
</feature>
<keyword evidence="3" id="KW-1003">Cell membrane</keyword>
<name>A0ABT0MAI5_9BACL</name>
<dbReference type="PANTHER" id="PTHR23513:SF6">
    <property type="entry name" value="MAJOR FACILITATOR SUPERFAMILY ASSOCIATED DOMAIN-CONTAINING PROTEIN"/>
    <property type="match status" value="1"/>
</dbReference>
<dbReference type="PRINTS" id="PR01988">
    <property type="entry name" value="EXPORTERBACE"/>
</dbReference>
<organism evidence="9 10">
    <name type="scientific">Sporolactobacillus mangiferae</name>
    <dbReference type="NCBI Taxonomy" id="2940498"/>
    <lineage>
        <taxon>Bacteria</taxon>
        <taxon>Bacillati</taxon>
        <taxon>Bacillota</taxon>
        <taxon>Bacilli</taxon>
        <taxon>Bacillales</taxon>
        <taxon>Sporolactobacillaceae</taxon>
        <taxon>Sporolactobacillus</taxon>
    </lineage>
</organism>
<feature type="transmembrane region" description="Helical" evidence="7">
    <location>
        <begin position="107"/>
        <end position="130"/>
    </location>
</feature>
<comment type="caution">
    <text evidence="9">The sequence shown here is derived from an EMBL/GenBank/DDBJ whole genome shotgun (WGS) entry which is preliminary data.</text>
</comment>
<evidence type="ECO:0000313" key="9">
    <source>
        <dbReference type="EMBL" id="MCL1631881.1"/>
    </source>
</evidence>
<feature type="transmembrane region" description="Helical" evidence="7">
    <location>
        <begin position="308"/>
        <end position="326"/>
    </location>
</feature>
<evidence type="ECO:0000256" key="1">
    <source>
        <dbReference type="ARBA" id="ARBA00004651"/>
    </source>
</evidence>
<evidence type="ECO:0000256" key="7">
    <source>
        <dbReference type="SAM" id="Phobius"/>
    </source>
</evidence>
<feature type="transmembrane region" description="Helical" evidence="7">
    <location>
        <begin position="178"/>
        <end position="206"/>
    </location>
</feature>
<evidence type="ECO:0000256" key="4">
    <source>
        <dbReference type="ARBA" id="ARBA00022692"/>
    </source>
</evidence>
<evidence type="ECO:0000256" key="3">
    <source>
        <dbReference type="ARBA" id="ARBA00022475"/>
    </source>
</evidence>
<protein>
    <submittedName>
        <fullName evidence="9">MFS transporter</fullName>
    </submittedName>
</protein>
<dbReference type="InterPro" id="IPR020846">
    <property type="entry name" value="MFS_dom"/>
</dbReference>
<evidence type="ECO:0000259" key="8">
    <source>
        <dbReference type="PROSITE" id="PS50850"/>
    </source>
</evidence>
<dbReference type="CDD" id="cd06173">
    <property type="entry name" value="MFS_MefA_like"/>
    <property type="match status" value="1"/>
</dbReference>
<keyword evidence="6 7" id="KW-0472">Membrane</keyword>
<keyword evidence="5 7" id="KW-1133">Transmembrane helix</keyword>
<keyword evidence="4 7" id="KW-0812">Transmembrane</keyword>
<dbReference type="RefSeq" id="WP_249100733.1">
    <property type="nucleotide sequence ID" value="NZ_JAMAST010000007.1"/>
</dbReference>
<dbReference type="Gene3D" id="1.20.1250.20">
    <property type="entry name" value="MFS general substrate transporter like domains"/>
    <property type="match status" value="1"/>
</dbReference>
<comment type="subcellular location">
    <subcellularLocation>
        <location evidence="1">Cell membrane</location>
        <topology evidence="1">Multi-pass membrane protein</topology>
    </subcellularLocation>
</comment>
<dbReference type="Pfam" id="PF07690">
    <property type="entry name" value="MFS_1"/>
    <property type="match status" value="1"/>
</dbReference>
<dbReference type="Proteomes" id="UP001203004">
    <property type="component" value="Unassembled WGS sequence"/>
</dbReference>
<dbReference type="InterPro" id="IPR036259">
    <property type="entry name" value="MFS_trans_sf"/>
</dbReference>
<feature type="transmembrane region" description="Helical" evidence="7">
    <location>
        <begin position="66"/>
        <end position="86"/>
    </location>
</feature>
<evidence type="ECO:0000256" key="2">
    <source>
        <dbReference type="ARBA" id="ARBA00022448"/>
    </source>
</evidence>
<reference evidence="9 10" key="1">
    <citation type="submission" date="2022-05" db="EMBL/GenBank/DDBJ databases">
        <title>Sporolactobacillus sp nov CPB3-1, isolated from tree bark (Mangifera indica L.).</title>
        <authorList>
            <person name="Phuengjayaem S."/>
            <person name="Tanasupawat S."/>
        </authorList>
    </citation>
    <scope>NUCLEOTIDE SEQUENCE [LARGE SCALE GENOMIC DNA]</scope>
    <source>
        <strain evidence="9 10">CPB3-1</strain>
    </source>
</reference>
<feature type="transmembrane region" description="Helical" evidence="7">
    <location>
        <begin position="240"/>
        <end position="263"/>
    </location>
</feature>
<gene>
    <name evidence="9" type="ORF">M3N64_07940</name>
</gene>
<dbReference type="PANTHER" id="PTHR23513">
    <property type="entry name" value="INTEGRAL MEMBRANE EFFLUX PROTEIN-RELATED"/>
    <property type="match status" value="1"/>
</dbReference>
<keyword evidence="2" id="KW-0813">Transport</keyword>
<proteinExistence type="predicted"/>
<dbReference type="EMBL" id="JAMAST010000007">
    <property type="protein sequence ID" value="MCL1631881.1"/>
    <property type="molecule type" value="Genomic_DNA"/>
</dbReference>
<feature type="transmembrane region" description="Helical" evidence="7">
    <location>
        <begin position="395"/>
        <end position="418"/>
    </location>
</feature>
<dbReference type="SUPFAM" id="SSF103473">
    <property type="entry name" value="MFS general substrate transporter"/>
    <property type="match status" value="1"/>
</dbReference>
<sequence length="422" mass="46398">MNEQTEKAHHISEKKVPHLFRPIYQSKAFRALWIGNTLSVFGSSITGIIVPILVYSLTQSTVSMGFVMTAYMLPNVIILPFAGIIVDKINRAKLMRLTDLIRCAMAFSIMTLAFNHLLTIHMMMFIAAILGTMDGLFQPAFSAMRATIFTSEIRTSANALNQLSVQSMRLIGPALGGLIVAVWSAPIGFAIDGLTYLISFVCLLYLTKEGEIQTDTARTNSTSFLQDCFGGFEVIKKNTWLWVTILAFSLINICTTGISAIILPWLLNVHDQFPSYIYGLVMSFQAVGAALAAFIFGMRKVWRHRGWIAYLGIAAGGCAFLIMPLIHSSAAIMLLMMVEGYGSMTFGLIWETSLQELVEPEAFGRVASIDMLGSFALIPAGYMFTGWFADAVGSITAMLLLSMLTLLFIALSLSIPAIRHFD</sequence>
<dbReference type="InterPro" id="IPR022324">
    <property type="entry name" value="Bacilysin_exporter_BacE_put"/>
</dbReference>
<feature type="transmembrane region" description="Helical" evidence="7">
    <location>
        <begin position="332"/>
        <end position="350"/>
    </location>
</feature>
<keyword evidence="10" id="KW-1185">Reference proteome</keyword>